<dbReference type="AlphaFoldDB" id="A0A7X2TPA0"/>
<reference evidence="1 2" key="1">
    <citation type="submission" date="2019-08" db="EMBL/GenBank/DDBJ databases">
        <title>In-depth cultivation of the pig gut microbiome towards novel bacterial diversity and tailored functional studies.</title>
        <authorList>
            <person name="Wylensek D."/>
            <person name="Hitch T.C.A."/>
            <person name="Clavel T."/>
        </authorList>
    </citation>
    <scope>NUCLEOTIDE SEQUENCE [LARGE SCALE GENOMIC DNA]</scope>
    <source>
        <strain evidence="1 2">Oil+RF-744-WCA-WT-13</strain>
    </source>
</reference>
<comment type="caution">
    <text evidence="1">The sequence shown here is derived from an EMBL/GenBank/DDBJ whole genome shotgun (WGS) entry which is preliminary data.</text>
</comment>
<keyword evidence="2" id="KW-1185">Reference proteome</keyword>
<evidence type="ECO:0000313" key="2">
    <source>
        <dbReference type="Proteomes" id="UP000466864"/>
    </source>
</evidence>
<sequence length="129" mass="14624">MRGLEIQKQNVWFVEKTTDDSLYEATITYSKPVKKRVSVSATASAPDENYAGTIPSYDRYITCFDRKFSPKEGTLLFVDVEPELSEDGNLVLDESGNPKTENDYILARRIDTKKGTTARYGIKKKSEEN</sequence>
<name>A0A7X2TPA0_9FIRM</name>
<protein>
    <submittedName>
        <fullName evidence="1">Uncharacterized protein</fullName>
    </submittedName>
</protein>
<proteinExistence type="predicted"/>
<dbReference type="EMBL" id="VUMV01000002">
    <property type="protein sequence ID" value="MST81581.1"/>
    <property type="molecule type" value="Genomic_DNA"/>
</dbReference>
<gene>
    <name evidence="1" type="ORF">FYJ60_04560</name>
</gene>
<accession>A0A7X2TPA0</accession>
<evidence type="ECO:0000313" key="1">
    <source>
        <dbReference type="EMBL" id="MST81581.1"/>
    </source>
</evidence>
<dbReference type="RefSeq" id="WP_154457381.1">
    <property type="nucleotide sequence ID" value="NZ_VUMV01000002.1"/>
</dbReference>
<dbReference type="Proteomes" id="UP000466864">
    <property type="component" value="Unassembled WGS sequence"/>
</dbReference>
<organism evidence="1 2">
    <name type="scientific">Bilifractor porci</name>
    <dbReference type="NCBI Taxonomy" id="2606636"/>
    <lineage>
        <taxon>Bacteria</taxon>
        <taxon>Bacillati</taxon>
        <taxon>Bacillota</taxon>
        <taxon>Clostridia</taxon>
        <taxon>Lachnospirales</taxon>
        <taxon>Lachnospiraceae</taxon>
        <taxon>Bilifractor</taxon>
    </lineage>
</organism>